<dbReference type="InterPro" id="IPR029479">
    <property type="entry name" value="Nitroreductase"/>
</dbReference>
<evidence type="ECO:0000256" key="4">
    <source>
        <dbReference type="ARBA" id="ARBA00022857"/>
    </source>
</evidence>
<dbReference type="GO" id="GO:0016491">
    <property type="term" value="F:oxidoreductase activity"/>
    <property type="evidence" value="ECO:0007669"/>
    <property type="project" value="UniProtKB-UniRule"/>
</dbReference>
<dbReference type="PANTHER" id="PTHR43821:SF1">
    <property type="entry name" value="NAD(P)H NITROREDUCTASE YDJA-RELATED"/>
    <property type="match status" value="1"/>
</dbReference>
<dbReference type="CDD" id="cd02135">
    <property type="entry name" value="YdjA-like"/>
    <property type="match status" value="1"/>
</dbReference>
<comment type="cofactor">
    <cofactor evidence="8">
        <name>FMN</name>
        <dbReference type="ChEBI" id="CHEBI:58210"/>
    </cofactor>
    <text evidence="8">Binds 1 FMN per subunit.</text>
</comment>
<evidence type="ECO:0000256" key="6">
    <source>
        <dbReference type="ARBA" id="ARBA00023027"/>
    </source>
</evidence>
<dbReference type="Pfam" id="PF00881">
    <property type="entry name" value="Nitroreductase"/>
    <property type="match status" value="1"/>
</dbReference>
<accession>A0A4Q7ZA03</accession>
<feature type="domain" description="Nitroreductase" evidence="9">
    <location>
        <begin position="9"/>
        <end position="163"/>
    </location>
</feature>
<dbReference type="PIRSF" id="PIRSF000232">
    <property type="entry name" value="YdjA"/>
    <property type="match status" value="1"/>
</dbReference>
<evidence type="ECO:0000256" key="8">
    <source>
        <dbReference type="PIRSR" id="PIRSR000232-1"/>
    </source>
</evidence>
<dbReference type="Gene3D" id="3.40.109.10">
    <property type="entry name" value="NADH Oxidase"/>
    <property type="match status" value="1"/>
</dbReference>
<dbReference type="InterPro" id="IPR026021">
    <property type="entry name" value="YdjA-like"/>
</dbReference>
<keyword evidence="5 7" id="KW-0560">Oxidoreductase</keyword>
<feature type="binding site" evidence="8">
    <location>
        <position position="39"/>
    </location>
    <ligand>
        <name>FMN</name>
        <dbReference type="ChEBI" id="CHEBI:58210"/>
        <note>ligand shared between dimeric partners</note>
    </ligand>
</feature>
<reference evidence="10 11" key="1">
    <citation type="submission" date="2019-02" db="EMBL/GenBank/DDBJ databases">
        <title>Genomic Encyclopedia of Type Strains, Phase IV (KMG-IV): sequencing the most valuable type-strain genomes for metagenomic binning, comparative biology and taxonomic classification.</title>
        <authorList>
            <person name="Goeker M."/>
        </authorList>
    </citation>
    <scope>NUCLEOTIDE SEQUENCE [LARGE SCALE GENOMIC DNA]</scope>
    <source>
        <strain evidence="10 11">DSM 105135</strain>
    </source>
</reference>
<evidence type="ECO:0000256" key="3">
    <source>
        <dbReference type="ARBA" id="ARBA00022643"/>
    </source>
</evidence>
<dbReference type="InterPro" id="IPR000415">
    <property type="entry name" value="Nitroreductase-like"/>
</dbReference>
<evidence type="ECO:0000256" key="7">
    <source>
        <dbReference type="PIRNR" id="PIRNR000232"/>
    </source>
</evidence>
<dbReference type="AlphaFoldDB" id="A0A4Q7ZA03"/>
<dbReference type="OrthoDB" id="9804207at2"/>
<keyword evidence="3 7" id="KW-0288">FMN</keyword>
<dbReference type="InterPro" id="IPR052530">
    <property type="entry name" value="NAD(P)H_nitroreductase"/>
</dbReference>
<feature type="binding site" description="in other chain" evidence="8">
    <location>
        <begin position="10"/>
        <end position="12"/>
    </location>
    <ligand>
        <name>FMN</name>
        <dbReference type="ChEBI" id="CHEBI:58210"/>
        <note>ligand shared between dimeric partners</note>
    </ligand>
</feature>
<feature type="binding site" evidence="8">
    <location>
        <position position="35"/>
    </location>
    <ligand>
        <name>FMN</name>
        <dbReference type="ChEBI" id="CHEBI:58210"/>
        <note>ligand shared between dimeric partners</note>
    </ligand>
</feature>
<organism evidence="10 11">
    <name type="scientific">Fluviicoccus keumensis</name>
    <dbReference type="NCBI Taxonomy" id="1435465"/>
    <lineage>
        <taxon>Bacteria</taxon>
        <taxon>Pseudomonadati</taxon>
        <taxon>Pseudomonadota</taxon>
        <taxon>Gammaproteobacteria</taxon>
        <taxon>Moraxellales</taxon>
        <taxon>Moraxellaceae</taxon>
        <taxon>Fluviicoccus</taxon>
    </lineage>
</organism>
<gene>
    <name evidence="10" type="ORF">EV700_1289</name>
</gene>
<evidence type="ECO:0000256" key="5">
    <source>
        <dbReference type="ARBA" id="ARBA00023002"/>
    </source>
</evidence>
<dbReference type="PANTHER" id="PTHR43821">
    <property type="entry name" value="NAD(P)H NITROREDUCTASE YDJA-RELATED"/>
    <property type="match status" value="1"/>
</dbReference>
<dbReference type="EMBL" id="SHKX01000011">
    <property type="protein sequence ID" value="RZU46904.1"/>
    <property type="molecule type" value="Genomic_DNA"/>
</dbReference>
<name>A0A4Q7ZA03_9GAMM</name>
<keyword evidence="2 7" id="KW-0285">Flavoprotein</keyword>
<dbReference type="SUPFAM" id="SSF55469">
    <property type="entry name" value="FMN-dependent nitroreductase-like"/>
    <property type="match status" value="1"/>
</dbReference>
<evidence type="ECO:0000259" key="9">
    <source>
        <dbReference type="Pfam" id="PF00881"/>
    </source>
</evidence>
<sequence>MDALDALLTRSSIGGLTDPAPDEATLTDAFRAALRAPDHRMLRPWRYLVVRGAARTALGQAFLQAALKDTPDLGETERNRLLAMPLRAPLIVVAVLSPRVDDKVPEYEQVLSAGAAVQNFLLAIHAAGFAAMWRTGWMAVHPTVHAALGLQAGETIAGFVYCGTASSASRTPASLPLAEFVREWTGA</sequence>
<protein>
    <recommendedName>
        <fullName evidence="7">Putative NAD(P)H nitroreductase</fullName>
        <ecNumber evidence="7">1.-.-.-</ecNumber>
    </recommendedName>
</protein>
<comment type="caution">
    <text evidence="10">The sequence shown here is derived from an EMBL/GenBank/DDBJ whole genome shotgun (WGS) entry which is preliminary data.</text>
</comment>
<comment type="similarity">
    <text evidence="1 7">Belongs to the nitroreductase family.</text>
</comment>
<dbReference type="EC" id="1.-.-.-" evidence="7"/>
<dbReference type="Proteomes" id="UP000292423">
    <property type="component" value="Unassembled WGS sequence"/>
</dbReference>
<evidence type="ECO:0000313" key="11">
    <source>
        <dbReference type="Proteomes" id="UP000292423"/>
    </source>
</evidence>
<dbReference type="RefSeq" id="WP_130411939.1">
    <property type="nucleotide sequence ID" value="NZ_SHKX01000011.1"/>
</dbReference>
<keyword evidence="6 7" id="KW-0520">NAD</keyword>
<feature type="binding site" description="in other chain" evidence="8">
    <location>
        <begin position="133"/>
        <end position="135"/>
    </location>
    <ligand>
        <name>FMN</name>
        <dbReference type="ChEBI" id="CHEBI:58210"/>
        <note>ligand shared between dimeric partners</note>
    </ligand>
</feature>
<proteinExistence type="inferred from homology"/>
<evidence type="ECO:0000256" key="2">
    <source>
        <dbReference type="ARBA" id="ARBA00022630"/>
    </source>
</evidence>
<keyword evidence="11" id="KW-1185">Reference proteome</keyword>
<evidence type="ECO:0000256" key="1">
    <source>
        <dbReference type="ARBA" id="ARBA00007118"/>
    </source>
</evidence>
<keyword evidence="4 7" id="KW-0521">NADP</keyword>
<evidence type="ECO:0000313" key="10">
    <source>
        <dbReference type="EMBL" id="RZU46904.1"/>
    </source>
</evidence>